<protein>
    <recommendedName>
        <fullName evidence="4">ABC-2 transporter permease</fullName>
    </recommendedName>
</protein>
<reference evidence="2" key="1">
    <citation type="submission" date="2016-03" db="EMBL/GenBank/DDBJ databases">
        <authorList>
            <person name="Borrel G."/>
            <person name="Mccann A."/>
            <person name="O'Toole P.W."/>
        </authorList>
    </citation>
    <scope>NUCLEOTIDE SEQUENCE</scope>
    <source>
        <strain evidence="2">183</strain>
    </source>
</reference>
<feature type="transmembrane region" description="Helical" evidence="1">
    <location>
        <begin position="37"/>
        <end position="61"/>
    </location>
</feature>
<accession>A0A8J8PEK5</accession>
<feature type="transmembrane region" description="Helical" evidence="1">
    <location>
        <begin position="180"/>
        <end position="200"/>
    </location>
</feature>
<gene>
    <name evidence="2" type="ORF">A3207_01055</name>
</gene>
<dbReference type="InterPro" id="IPR025699">
    <property type="entry name" value="ABC2_memb-like"/>
</dbReference>
<feature type="transmembrane region" description="Helical" evidence="1">
    <location>
        <begin position="82"/>
        <end position="103"/>
    </location>
</feature>
<name>A0A8J8PEK5_9ARCH</name>
<dbReference type="EMBL" id="LVVT01000001">
    <property type="protein sequence ID" value="TQS84659.1"/>
    <property type="molecule type" value="Genomic_DNA"/>
</dbReference>
<organism evidence="2 3">
    <name type="scientific">Candidatus Methanomassiliicoccus intestinalis</name>
    <dbReference type="NCBI Taxonomy" id="1406512"/>
    <lineage>
        <taxon>Archaea</taxon>
        <taxon>Methanobacteriati</taxon>
        <taxon>Thermoplasmatota</taxon>
        <taxon>Thermoplasmata</taxon>
        <taxon>Methanomassiliicoccales</taxon>
        <taxon>Methanomassiliicoccaceae</taxon>
        <taxon>Methanomassiliicoccus</taxon>
    </lineage>
</organism>
<evidence type="ECO:0000313" key="3">
    <source>
        <dbReference type="Proteomes" id="UP000752814"/>
    </source>
</evidence>
<dbReference type="OMA" id="MPINRND"/>
<dbReference type="AlphaFoldDB" id="A0A8J8PEK5"/>
<feature type="transmembrane region" description="Helical" evidence="1">
    <location>
        <begin position="12"/>
        <end position="31"/>
    </location>
</feature>
<keyword evidence="1" id="KW-0812">Transmembrane</keyword>
<evidence type="ECO:0008006" key="4">
    <source>
        <dbReference type="Google" id="ProtNLM"/>
    </source>
</evidence>
<feature type="transmembrane region" description="Helical" evidence="1">
    <location>
        <begin position="147"/>
        <end position="168"/>
    </location>
</feature>
<dbReference type="Pfam" id="PF13346">
    <property type="entry name" value="ABC2_membrane_5"/>
    <property type="match status" value="1"/>
</dbReference>
<feature type="transmembrane region" description="Helical" evidence="1">
    <location>
        <begin position="115"/>
        <end position="138"/>
    </location>
</feature>
<dbReference type="Proteomes" id="UP000752814">
    <property type="component" value="Unassembled WGS sequence"/>
</dbReference>
<dbReference type="PANTHER" id="PTHR41309:SF2">
    <property type="entry name" value="MEMBRANE PROTEIN"/>
    <property type="match status" value="1"/>
</dbReference>
<dbReference type="RefSeq" id="WP_020448794.1">
    <property type="nucleotide sequence ID" value="NZ_CAYAYE010000015.1"/>
</dbReference>
<dbReference type="PANTHER" id="PTHR41309">
    <property type="entry name" value="MEMBRANE PROTEIN-RELATED"/>
    <property type="match status" value="1"/>
</dbReference>
<keyword evidence="1" id="KW-1133">Transmembrane helix</keyword>
<evidence type="ECO:0000256" key="1">
    <source>
        <dbReference type="SAM" id="Phobius"/>
    </source>
</evidence>
<proteinExistence type="predicted"/>
<comment type="caution">
    <text evidence="2">The sequence shown here is derived from an EMBL/GenBank/DDBJ whole genome shotgun (WGS) entry which is preliminary data.</text>
</comment>
<sequence length="210" mass="22955">MHGLIQKDLYSITGSLKSLLLVMVVFGIIFIPQSGGISFIAVTVFMMSALVISTISMDDFVKWDKYALTLPLSRKDIVKSKYELLIIFSVIGSVIGLGVSAAYNLIVKEASMADLLVMGIMMIAMSIALLSIVMPVIYKYGVEKARILMMVCIFLPIILILGLVYLAEDAGIAIPEMNEVLVIVSALLVSAAVFLLSYFVSLRIYSKIDL</sequence>
<evidence type="ECO:0000313" key="2">
    <source>
        <dbReference type="EMBL" id="TQS84659.1"/>
    </source>
</evidence>
<keyword evidence="1" id="KW-0472">Membrane</keyword>
<dbReference type="GeneID" id="41323327"/>